<evidence type="ECO:0008006" key="3">
    <source>
        <dbReference type="Google" id="ProtNLM"/>
    </source>
</evidence>
<protein>
    <recommendedName>
        <fullName evidence="3">PhoP regulatory network protein YrbL</fullName>
    </recommendedName>
</protein>
<evidence type="ECO:0000313" key="1">
    <source>
        <dbReference type="EMBL" id="TGD70906.1"/>
    </source>
</evidence>
<proteinExistence type="predicted"/>
<evidence type="ECO:0000313" key="2">
    <source>
        <dbReference type="Proteomes" id="UP000298050"/>
    </source>
</evidence>
<dbReference type="Pfam" id="PF10707">
    <property type="entry name" value="YrbL-PhoP_reg"/>
    <property type="match status" value="1"/>
</dbReference>
<accession>A0A4Z0LUX9</accession>
<keyword evidence="2" id="KW-1185">Reference proteome</keyword>
<dbReference type="Proteomes" id="UP000298050">
    <property type="component" value="Unassembled WGS sequence"/>
</dbReference>
<dbReference type="InterPro" id="IPR019647">
    <property type="entry name" value="PhoP_reg_network_YrbL"/>
</dbReference>
<comment type="caution">
    <text evidence="1">The sequence shown here is derived from an EMBL/GenBank/DDBJ whole genome shotgun (WGS) entry which is preliminary data.</text>
</comment>
<dbReference type="AlphaFoldDB" id="A0A4Z0LUX9"/>
<name>A0A4Z0LUX9_9GAMM</name>
<sequence length="246" mass="27206">MPALGCETELRVSEPDAATLVLGDEDAAFSRGGNRLCFVDPRDANRCIKVARPDRSPAIKRSEAGFPKNLKPLSSFDDNCEEARVYARIDRSIGPAAFELVPRLHGTVATQYGPGLCFDLLRDDDGRIAVTLKQYLWQRGLDAALSAPLAEFGARWQALGMPSRRLLTHNILVQCAGGEPRRLWVIDGLGWPDLLPLAYASRALARRKAARRVADLDSAIAEQLAKRGDRAQFGYHGWLDEAQRQR</sequence>
<gene>
    <name evidence="1" type="ORF">E4634_20075</name>
</gene>
<organism evidence="1 2">
    <name type="scientific">Mangrovimicrobium sediminis</name>
    <dbReference type="NCBI Taxonomy" id="2562682"/>
    <lineage>
        <taxon>Bacteria</taxon>
        <taxon>Pseudomonadati</taxon>
        <taxon>Pseudomonadota</taxon>
        <taxon>Gammaproteobacteria</taxon>
        <taxon>Cellvibrionales</taxon>
        <taxon>Halieaceae</taxon>
        <taxon>Mangrovimicrobium</taxon>
    </lineage>
</organism>
<dbReference type="OrthoDB" id="595236at2"/>
<reference evidence="1 2" key="1">
    <citation type="submission" date="2019-04" db="EMBL/GenBank/DDBJ databases">
        <title>Taxonomy of novel Haliea sp. from mangrove soil of West Coast of India.</title>
        <authorList>
            <person name="Verma A."/>
            <person name="Kumar P."/>
            <person name="Krishnamurthi S."/>
        </authorList>
    </citation>
    <scope>NUCLEOTIDE SEQUENCE [LARGE SCALE GENOMIC DNA]</scope>
    <source>
        <strain evidence="1 2">SAOS-164</strain>
    </source>
</reference>
<dbReference type="EMBL" id="SRLE01000017">
    <property type="protein sequence ID" value="TGD70906.1"/>
    <property type="molecule type" value="Genomic_DNA"/>
</dbReference>